<dbReference type="Proteomes" id="UP001165121">
    <property type="component" value="Unassembled WGS sequence"/>
</dbReference>
<name>A0A9W7CYX9_9STRA</name>
<dbReference type="AlphaFoldDB" id="A0A9W7CYX9"/>
<feature type="region of interest" description="Disordered" evidence="1">
    <location>
        <begin position="37"/>
        <end position="62"/>
    </location>
</feature>
<dbReference type="PANTHER" id="PTHR37984">
    <property type="entry name" value="PROTEIN CBG26694"/>
    <property type="match status" value="1"/>
</dbReference>
<protein>
    <submittedName>
        <fullName evidence="2">Unnamed protein product</fullName>
    </submittedName>
</protein>
<dbReference type="OrthoDB" id="41323at2759"/>
<dbReference type="EMBL" id="BSXT01002282">
    <property type="protein sequence ID" value="GMF48150.1"/>
    <property type="molecule type" value="Genomic_DNA"/>
</dbReference>
<dbReference type="InterPro" id="IPR043128">
    <property type="entry name" value="Rev_trsase/Diguanyl_cyclase"/>
</dbReference>
<evidence type="ECO:0000313" key="2">
    <source>
        <dbReference type="EMBL" id="GMF48150.1"/>
    </source>
</evidence>
<dbReference type="SUPFAM" id="SSF56672">
    <property type="entry name" value="DNA/RNA polymerases"/>
    <property type="match status" value="1"/>
</dbReference>
<keyword evidence="3" id="KW-1185">Reference proteome</keyword>
<reference evidence="2" key="1">
    <citation type="submission" date="2023-04" db="EMBL/GenBank/DDBJ databases">
        <title>Phytophthora fragariaefolia NBRC 109709.</title>
        <authorList>
            <person name="Ichikawa N."/>
            <person name="Sato H."/>
            <person name="Tonouchi N."/>
        </authorList>
    </citation>
    <scope>NUCLEOTIDE SEQUENCE</scope>
    <source>
        <strain evidence="2">NBRC 109709</strain>
    </source>
</reference>
<accession>A0A9W7CYX9</accession>
<proteinExistence type="predicted"/>
<comment type="caution">
    <text evidence="2">The sequence shown here is derived from an EMBL/GenBank/DDBJ whole genome shotgun (WGS) entry which is preliminary data.</text>
</comment>
<dbReference type="InterPro" id="IPR043502">
    <property type="entry name" value="DNA/RNA_pol_sf"/>
</dbReference>
<evidence type="ECO:0000313" key="3">
    <source>
        <dbReference type="Proteomes" id="UP001165121"/>
    </source>
</evidence>
<organism evidence="2 3">
    <name type="scientific">Phytophthora fragariaefolia</name>
    <dbReference type="NCBI Taxonomy" id="1490495"/>
    <lineage>
        <taxon>Eukaryota</taxon>
        <taxon>Sar</taxon>
        <taxon>Stramenopiles</taxon>
        <taxon>Oomycota</taxon>
        <taxon>Peronosporomycetes</taxon>
        <taxon>Peronosporales</taxon>
        <taxon>Peronosporaceae</taxon>
        <taxon>Phytophthora</taxon>
    </lineage>
</organism>
<dbReference type="Gene3D" id="3.30.70.270">
    <property type="match status" value="1"/>
</dbReference>
<sequence length="177" mass="19364">MPDLHYNLGVMKCHYSAGCHNTVNNVGSHKMANCPTHAKDRITGPDRLPASPNEYTSPPPINLELPLTPGRGVLLFSDEDESMDSVVNVVNVDSANKALLACIFCAPEIPVLGSYVSSEGARADPEKIEAICAWPVPQDQKQLRQWLGLSTYLHHYSKNFAATIRPLSQLLKADAAW</sequence>
<gene>
    <name evidence="2" type="ORF">Pfra01_001847300</name>
</gene>
<dbReference type="PANTHER" id="PTHR37984:SF5">
    <property type="entry name" value="PROTEIN NYNRIN-LIKE"/>
    <property type="match status" value="1"/>
</dbReference>
<dbReference type="InterPro" id="IPR050951">
    <property type="entry name" value="Retrovirus_Pol_polyprotein"/>
</dbReference>
<evidence type="ECO:0000256" key="1">
    <source>
        <dbReference type="SAM" id="MobiDB-lite"/>
    </source>
</evidence>